<comment type="caution">
    <text evidence="6">The sequence shown here is derived from an EMBL/GenBank/DDBJ whole genome shotgun (WGS) entry which is preliminary data.</text>
</comment>
<evidence type="ECO:0000313" key="7">
    <source>
        <dbReference type="Proteomes" id="UP001500730"/>
    </source>
</evidence>
<evidence type="ECO:0000256" key="4">
    <source>
        <dbReference type="SAM" id="MobiDB-lite"/>
    </source>
</evidence>
<dbReference type="InterPro" id="IPR004437">
    <property type="entry name" value="ParB/RepB/Spo0J"/>
</dbReference>
<keyword evidence="7" id="KW-1185">Reference proteome</keyword>
<feature type="compositionally biased region" description="Low complexity" evidence="4">
    <location>
        <begin position="41"/>
        <end position="72"/>
    </location>
</feature>
<dbReference type="InterPro" id="IPR003115">
    <property type="entry name" value="ParB_N"/>
</dbReference>
<dbReference type="PANTHER" id="PTHR33375">
    <property type="entry name" value="CHROMOSOME-PARTITIONING PROTEIN PARB-RELATED"/>
    <property type="match status" value="1"/>
</dbReference>
<evidence type="ECO:0000256" key="3">
    <source>
        <dbReference type="ARBA" id="ARBA00023125"/>
    </source>
</evidence>
<dbReference type="InterPro" id="IPR036086">
    <property type="entry name" value="ParB/Sulfiredoxin_sf"/>
</dbReference>
<gene>
    <name evidence="6" type="ORF">GCM10009858_43350</name>
</gene>
<dbReference type="Pfam" id="PF23552">
    <property type="entry name" value="ParB_C"/>
    <property type="match status" value="1"/>
</dbReference>
<dbReference type="InterPro" id="IPR050336">
    <property type="entry name" value="Chromosome_partition/occlusion"/>
</dbReference>
<feature type="region of interest" description="Disordered" evidence="4">
    <location>
        <begin position="1"/>
        <end position="89"/>
    </location>
</feature>
<protein>
    <recommendedName>
        <fullName evidence="5">ParB-like N-terminal domain-containing protein</fullName>
    </recommendedName>
</protein>
<evidence type="ECO:0000259" key="5">
    <source>
        <dbReference type="SMART" id="SM00470"/>
    </source>
</evidence>
<proteinExistence type="inferred from homology"/>
<name>A0ABN3MFL2_9MICO</name>
<dbReference type="NCBIfam" id="TIGR00180">
    <property type="entry name" value="parB_part"/>
    <property type="match status" value="1"/>
</dbReference>
<dbReference type="PANTHER" id="PTHR33375:SF1">
    <property type="entry name" value="CHROMOSOME-PARTITIONING PROTEIN PARB-RELATED"/>
    <property type="match status" value="1"/>
</dbReference>
<evidence type="ECO:0000256" key="1">
    <source>
        <dbReference type="ARBA" id="ARBA00006295"/>
    </source>
</evidence>
<dbReference type="RefSeq" id="WP_344257189.1">
    <property type="nucleotide sequence ID" value="NZ_BAAARE010000029.1"/>
</dbReference>
<keyword evidence="2" id="KW-0159">Chromosome partition</keyword>
<reference evidence="6 7" key="1">
    <citation type="journal article" date="2019" name="Int. J. Syst. Evol. Microbiol.">
        <title>The Global Catalogue of Microorganisms (GCM) 10K type strain sequencing project: providing services to taxonomists for standard genome sequencing and annotation.</title>
        <authorList>
            <consortium name="The Broad Institute Genomics Platform"/>
            <consortium name="The Broad Institute Genome Sequencing Center for Infectious Disease"/>
            <person name="Wu L."/>
            <person name="Ma J."/>
        </authorList>
    </citation>
    <scope>NUCLEOTIDE SEQUENCE [LARGE SCALE GENOMIC DNA]</scope>
    <source>
        <strain evidence="6 7">JCM 16259</strain>
    </source>
</reference>
<dbReference type="CDD" id="cd16393">
    <property type="entry name" value="SPO0J_N"/>
    <property type="match status" value="1"/>
</dbReference>
<dbReference type="Gene3D" id="1.10.10.2830">
    <property type="match status" value="1"/>
</dbReference>
<evidence type="ECO:0000256" key="2">
    <source>
        <dbReference type="ARBA" id="ARBA00022829"/>
    </source>
</evidence>
<feature type="domain" description="ParB-like N-terminal" evidence="5">
    <location>
        <begin position="99"/>
        <end position="197"/>
    </location>
</feature>
<dbReference type="SUPFAM" id="SSF109709">
    <property type="entry name" value="KorB DNA-binding domain-like"/>
    <property type="match status" value="1"/>
</dbReference>
<comment type="similarity">
    <text evidence="1">Belongs to the ParB family.</text>
</comment>
<dbReference type="Pfam" id="PF02195">
    <property type="entry name" value="ParB_N"/>
    <property type="match status" value="1"/>
</dbReference>
<accession>A0ABN3MFL2</accession>
<dbReference type="Gene3D" id="3.90.1530.30">
    <property type="match status" value="1"/>
</dbReference>
<keyword evidence="3" id="KW-0238">DNA-binding</keyword>
<dbReference type="InterPro" id="IPR041468">
    <property type="entry name" value="HTH_ParB/Spo0J"/>
</dbReference>
<organism evidence="6 7">
    <name type="scientific">Terrabacter carboxydivorans</name>
    <dbReference type="NCBI Taxonomy" id="619730"/>
    <lineage>
        <taxon>Bacteria</taxon>
        <taxon>Bacillati</taxon>
        <taxon>Actinomycetota</taxon>
        <taxon>Actinomycetes</taxon>
        <taxon>Micrococcales</taxon>
        <taxon>Intrasporangiaceae</taxon>
        <taxon>Terrabacter</taxon>
    </lineage>
</organism>
<dbReference type="Proteomes" id="UP001500730">
    <property type="component" value="Unassembled WGS sequence"/>
</dbReference>
<sequence length="370" mass="39340">MAEKRRALGRGLGALIPSAPSGGAGRPVDVFFTEQKQPESATPATAGDGTTGESTPSTAAATPDSTTGSAAPVGATDADVEAGGSTPSGLAVVPGAEFAELDIDSIRPNPKQPRTVFDEDHMAELVHSIREIGVLQPIVVRRIPADQLAEAEGRTFELIMGERRWRASQAAELGVIPAIIKETSDDDLLRDALLENLHRSQLNPLEEAAAYQQLLDDFGCSHDQLATRIGRSRPQISNTLRLLKLPPLVQRRVAAGVLSAGHARALLGMADAAAMERMAQRIVAEGLSVRNVEELVALGEGNDAPRARRPRAGSRHPQLDDFTSGLSDHLETRVAIALGQRKGKITVEFASVEDLRRIMGLMGVKAPTHD</sequence>
<evidence type="ECO:0000313" key="6">
    <source>
        <dbReference type="EMBL" id="GAA2500340.1"/>
    </source>
</evidence>
<feature type="region of interest" description="Disordered" evidence="4">
    <location>
        <begin position="301"/>
        <end position="324"/>
    </location>
</feature>
<dbReference type="InterPro" id="IPR057240">
    <property type="entry name" value="ParB_dimer_C"/>
</dbReference>
<dbReference type="EMBL" id="BAAARE010000029">
    <property type="protein sequence ID" value="GAA2500340.1"/>
    <property type="molecule type" value="Genomic_DNA"/>
</dbReference>
<dbReference type="SMART" id="SM00470">
    <property type="entry name" value="ParB"/>
    <property type="match status" value="1"/>
</dbReference>
<dbReference type="Pfam" id="PF17762">
    <property type="entry name" value="HTH_ParB"/>
    <property type="match status" value="1"/>
</dbReference>
<dbReference type="SUPFAM" id="SSF110849">
    <property type="entry name" value="ParB/Sulfiredoxin"/>
    <property type="match status" value="1"/>
</dbReference>